<evidence type="ECO:0000256" key="6">
    <source>
        <dbReference type="ARBA" id="ARBA00023014"/>
    </source>
</evidence>
<dbReference type="Proteomes" id="UP000006698">
    <property type="component" value="Chromosome"/>
</dbReference>
<keyword evidence="7 11" id="KW-0805">Transcription regulation</keyword>
<evidence type="ECO:0000256" key="8">
    <source>
        <dbReference type="ARBA" id="ARBA00023125"/>
    </source>
</evidence>
<evidence type="ECO:0000256" key="1">
    <source>
        <dbReference type="ARBA" id="ARBA00004496"/>
    </source>
</evidence>
<keyword evidence="4 11" id="KW-0479">Metal-binding</keyword>
<gene>
    <name evidence="11" type="primary">whiB</name>
    <name evidence="14" type="ordered locus">cgR_0366</name>
</gene>
<feature type="binding site" evidence="11">
    <location>
        <position position="62"/>
    </location>
    <ligand>
        <name>[4Fe-4S] cluster</name>
        <dbReference type="ChEBI" id="CHEBI:49883"/>
    </ligand>
</feature>
<evidence type="ECO:0000256" key="5">
    <source>
        <dbReference type="ARBA" id="ARBA00023004"/>
    </source>
</evidence>
<dbReference type="InterPro" id="IPR003482">
    <property type="entry name" value="Whib"/>
</dbReference>
<dbReference type="Pfam" id="PF02467">
    <property type="entry name" value="Whib"/>
    <property type="match status" value="1"/>
</dbReference>
<name>A0AB72V833_CORGB</name>
<protein>
    <recommendedName>
        <fullName evidence="11">Transcriptional regulator WhiB</fullName>
    </recommendedName>
</protein>
<comment type="cofactor">
    <cofactor evidence="11">
        <name>[4Fe-4S] cluster</name>
        <dbReference type="ChEBI" id="CHEBI:49883"/>
    </cofactor>
    <text evidence="11">Binds 1 [4Fe-4S] cluster per subunit. Following nitrosylation of the [4Fe-4S] cluster binds 1 [4Fe-8(NO)] cluster per subunit.</text>
</comment>
<evidence type="ECO:0000256" key="2">
    <source>
        <dbReference type="ARBA" id="ARBA00006597"/>
    </source>
</evidence>
<dbReference type="GO" id="GO:0005737">
    <property type="term" value="C:cytoplasm"/>
    <property type="evidence" value="ECO:0007669"/>
    <property type="project" value="UniProtKB-SubCell"/>
</dbReference>
<feature type="region of interest" description="Disordered" evidence="12">
    <location>
        <begin position="137"/>
        <end position="186"/>
    </location>
</feature>
<dbReference type="PANTHER" id="PTHR38839:SF7">
    <property type="entry name" value="TRANSCRIPTIONAL REGULATOR WHIB4"/>
    <property type="match status" value="1"/>
</dbReference>
<dbReference type="HAMAP" id="MF_01479">
    <property type="entry name" value="WhiB"/>
    <property type="match status" value="1"/>
</dbReference>
<keyword evidence="10 11" id="KW-0804">Transcription</keyword>
<keyword evidence="9 11" id="KW-1015">Disulfide bond</keyword>
<dbReference type="GO" id="GO:0003677">
    <property type="term" value="F:DNA binding"/>
    <property type="evidence" value="ECO:0007669"/>
    <property type="project" value="UniProtKB-UniRule"/>
</dbReference>
<evidence type="ECO:0000256" key="10">
    <source>
        <dbReference type="ARBA" id="ARBA00023163"/>
    </source>
</evidence>
<keyword evidence="11" id="KW-0963">Cytoplasm</keyword>
<feature type="binding site" evidence="11">
    <location>
        <position position="59"/>
    </location>
    <ligand>
        <name>[4Fe-4S] cluster</name>
        <dbReference type="ChEBI" id="CHEBI:49883"/>
    </ligand>
</feature>
<keyword evidence="6 11" id="KW-0411">Iron-sulfur</keyword>
<dbReference type="GO" id="GO:0045454">
    <property type="term" value="P:cell redox homeostasis"/>
    <property type="evidence" value="ECO:0007669"/>
    <property type="project" value="TreeGrafter"/>
</dbReference>
<keyword evidence="3 11" id="KW-0004">4Fe-4S</keyword>
<feature type="binding site" evidence="11">
    <location>
        <position position="37"/>
    </location>
    <ligand>
        <name>[4Fe-4S] cluster</name>
        <dbReference type="ChEBI" id="CHEBI:49883"/>
    </ligand>
</feature>
<evidence type="ECO:0000256" key="9">
    <source>
        <dbReference type="ARBA" id="ARBA00023157"/>
    </source>
</evidence>
<comment type="PTM">
    <text evidence="11">The Fe-S cluster can be nitrosylated by nitric oxide (NO).</text>
</comment>
<sequence length="186" mass="20647">MTSVIPEQRNNPFYRDSATIASSDHTERGEWVTQAKCRNGDPDALFVRGAAQRRAAAICRHCPVAMQCCADALDNKVEFGVWGGLTERQRRALLRKNPHITNWAEYLAQGGRDRRGLVNFKGWPLTWSAFLIQGAPQRTPAHHRRTPAHPSAHQPSTRANASVRHASKGASKKHAPEALEMRSPVG</sequence>
<evidence type="ECO:0000256" key="11">
    <source>
        <dbReference type="HAMAP-Rule" id="MF_01479"/>
    </source>
</evidence>
<proteinExistence type="inferred from homology"/>
<evidence type="ECO:0000256" key="4">
    <source>
        <dbReference type="ARBA" id="ARBA00022723"/>
    </source>
</evidence>
<feature type="domain" description="4Fe-4S Wbl-type" evidence="13">
    <location>
        <begin position="36"/>
        <end position="92"/>
    </location>
</feature>
<dbReference type="GO" id="GO:0051539">
    <property type="term" value="F:4 iron, 4 sulfur cluster binding"/>
    <property type="evidence" value="ECO:0007669"/>
    <property type="project" value="UniProtKB-UniRule"/>
</dbReference>
<dbReference type="PANTHER" id="PTHR38839">
    <property type="entry name" value="TRANSCRIPTIONAL REGULATOR WHID-RELATED"/>
    <property type="match status" value="1"/>
</dbReference>
<keyword evidence="8 11" id="KW-0238">DNA-binding</keyword>
<evidence type="ECO:0000259" key="13">
    <source>
        <dbReference type="PROSITE" id="PS51674"/>
    </source>
</evidence>
<dbReference type="EMBL" id="AP009044">
    <property type="protein sequence ID" value="BAF53330.1"/>
    <property type="molecule type" value="Genomic_DNA"/>
</dbReference>
<dbReference type="GO" id="GO:0035731">
    <property type="term" value="F:dinitrosyl-iron complex binding"/>
    <property type="evidence" value="ECO:0007669"/>
    <property type="project" value="UniProtKB-UniRule"/>
</dbReference>
<accession>A0AB72V833</accession>
<evidence type="ECO:0000256" key="7">
    <source>
        <dbReference type="ARBA" id="ARBA00023015"/>
    </source>
</evidence>
<evidence type="ECO:0000313" key="14">
    <source>
        <dbReference type="EMBL" id="BAF53330.1"/>
    </source>
</evidence>
<dbReference type="InterPro" id="IPR034768">
    <property type="entry name" value="4FE4S_WBL"/>
</dbReference>
<comment type="subcellular location">
    <subcellularLocation>
        <location evidence="1 11">Cytoplasm</location>
    </subcellularLocation>
</comment>
<feature type="binding site" evidence="11">
    <location>
        <position position="68"/>
    </location>
    <ligand>
        <name>[4Fe-4S] cluster</name>
        <dbReference type="ChEBI" id="CHEBI:49883"/>
    </ligand>
</feature>
<dbReference type="GO" id="GO:0047134">
    <property type="term" value="F:protein-disulfide reductase [NAD(P)H] activity"/>
    <property type="evidence" value="ECO:0007669"/>
    <property type="project" value="TreeGrafter"/>
</dbReference>
<keyword evidence="5 11" id="KW-0408">Iron</keyword>
<organism evidence="14">
    <name type="scientific">Corynebacterium glutamicum (strain R)</name>
    <dbReference type="NCBI Taxonomy" id="340322"/>
    <lineage>
        <taxon>Bacteria</taxon>
        <taxon>Bacillati</taxon>
        <taxon>Actinomycetota</taxon>
        <taxon>Actinomycetes</taxon>
        <taxon>Mycobacteriales</taxon>
        <taxon>Corynebacteriaceae</taxon>
        <taxon>Corynebacterium</taxon>
    </lineage>
</organism>
<dbReference type="PROSITE" id="PS51674">
    <property type="entry name" value="4FE4S_WBL"/>
    <property type="match status" value="1"/>
</dbReference>
<evidence type="ECO:0000256" key="12">
    <source>
        <dbReference type="SAM" id="MobiDB-lite"/>
    </source>
</evidence>
<comment type="function">
    <text evidence="11">Acts as a transcriptional regulator. Probably redox-responsive. The apo- but not holo-form probably binds DNA.</text>
</comment>
<reference evidence="14" key="1">
    <citation type="journal article" date="2007" name="Microbiology">
        <title>Comparative analysis of the Corynebacterium glutamicum group and complete genome sequence of strain R.</title>
        <authorList>
            <person name="Yukawa H."/>
            <person name="Omumasaba C.A."/>
            <person name="Nonaka H."/>
            <person name="Kos P."/>
            <person name="Okai N."/>
            <person name="Suzuki N."/>
            <person name="Suda M."/>
            <person name="Tsuge Y."/>
            <person name="Watanabe J."/>
            <person name="Ikeda Y."/>
            <person name="Vertes A.A."/>
            <person name="Inui M."/>
        </authorList>
    </citation>
    <scope>NUCLEOTIDE SEQUENCE</scope>
    <source>
        <strain evidence="14">R</strain>
    </source>
</reference>
<dbReference type="GO" id="GO:0046872">
    <property type="term" value="F:metal ion binding"/>
    <property type="evidence" value="ECO:0007669"/>
    <property type="project" value="UniProtKB-KW"/>
</dbReference>
<comment type="similarity">
    <text evidence="2 11">Belongs to the WhiB family.</text>
</comment>
<dbReference type="GO" id="GO:0045892">
    <property type="term" value="P:negative regulation of DNA-templated transcription"/>
    <property type="evidence" value="ECO:0007669"/>
    <property type="project" value="TreeGrafter"/>
</dbReference>
<comment type="PTM">
    <text evidence="11">Upon Fe-S cluster removal intramolecular disulfide bonds are formed.</text>
</comment>
<dbReference type="AlphaFoldDB" id="A0AB72V833"/>
<dbReference type="KEGG" id="cgt:cgR_0366"/>
<evidence type="ECO:0000256" key="3">
    <source>
        <dbReference type="ARBA" id="ARBA00022485"/>
    </source>
</evidence>